<dbReference type="AlphaFoldDB" id="A0A0E9PSA5"/>
<reference evidence="1" key="1">
    <citation type="submission" date="2014-11" db="EMBL/GenBank/DDBJ databases">
        <authorList>
            <person name="Amaro Gonzalez C."/>
        </authorList>
    </citation>
    <scope>NUCLEOTIDE SEQUENCE</scope>
</reference>
<accession>A0A0E9PSA5</accession>
<dbReference type="EMBL" id="GBXM01101612">
    <property type="protein sequence ID" value="JAH06965.1"/>
    <property type="molecule type" value="Transcribed_RNA"/>
</dbReference>
<proteinExistence type="predicted"/>
<protein>
    <submittedName>
        <fullName evidence="1">Uncharacterized protein</fullName>
    </submittedName>
</protein>
<reference evidence="1" key="2">
    <citation type="journal article" date="2015" name="Fish Shellfish Immunol.">
        <title>Early steps in the European eel (Anguilla anguilla)-Vibrio vulnificus interaction in the gills: Role of the RtxA13 toxin.</title>
        <authorList>
            <person name="Callol A."/>
            <person name="Pajuelo D."/>
            <person name="Ebbesson L."/>
            <person name="Teles M."/>
            <person name="MacKenzie S."/>
            <person name="Amaro C."/>
        </authorList>
    </citation>
    <scope>NUCLEOTIDE SEQUENCE</scope>
</reference>
<organism evidence="1">
    <name type="scientific">Anguilla anguilla</name>
    <name type="common">European freshwater eel</name>
    <name type="synonym">Muraena anguilla</name>
    <dbReference type="NCBI Taxonomy" id="7936"/>
    <lineage>
        <taxon>Eukaryota</taxon>
        <taxon>Metazoa</taxon>
        <taxon>Chordata</taxon>
        <taxon>Craniata</taxon>
        <taxon>Vertebrata</taxon>
        <taxon>Euteleostomi</taxon>
        <taxon>Actinopterygii</taxon>
        <taxon>Neopterygii</taxon>
        <taxon>Teleostei</taxon>
        <taxon>Anguilliformes</taxon>
        <taxon>Anguillidae</taxon>
        <taxon>Anguilla</taxon>
    </lineage>
</organism>
<evidence type="ECO:0000313" key="1">
    <source>
        <dbReference type="EMBL" id="JAH06965.1"/>
    </source>
</evidence>
<sequence length="40" mass="4678">MVSFCLVWLHETEQTRRYHEGSYQLAKLSEHGGLLIKLCT</sequence>
<name>A0A0E9PSA5_ANGAN</name>